<evidence type="ECO:0000256" key="4">
    <source>
        <dbReference type="ARBA" id="ARBA00022475"/>
    </source>
</evidence>
<gene>
    <name evidence="8" type="ORF">IF1G_11404</name>
</gene>
<dbReference type="EC" id="1.16.1.9" evidence="2"/>
<evidence type="ECO:0000256" key="2">
    <source>
        <dbReference type="ARBA" id="ARBA00012668"/>
    </source>
</evidence>
<name>A0A545UKE5_9HYPO</name>
<dbReference type="GO" id="GO:0006879">
    <property type="term" value="P:intracellular iron ion homeostasis"/>
    <property type="evidence" value="ECO:0007669"/>
    <property type="project" value="TreeGrafter"/>
</dbReference>
<sequence>MHKVQFRRLVRRHSLVGPFYTCKVLAFAIVLALNVAVLSLELTRTQVSALSLRLTKLSDAAARANYLVLLNLTVVYISPHHYGVADVLGLSLRLYQQVHRVAGLLSLCLTLFSSTVTLAGDPRGAMTTEEGRSGLMMIGCVAALAVASLVKPFAYEMFLKLHELSAALLAYLLLSRLLADPSFGRLPLYIYGGVAGLLNACFICRYGYYNFAAWNRPRLTCSEIAASKTHDRRWFHLELKVSRRIHVKPGQYISVWIPGVQLLSSHPFATTTETSSEGTVFHMYVHSRGGMTKTLMRQLLSSAMADSDLDKQTVVLRAERKQGPITQSKQTMSRSKGLPQFALFTGPHGRSVDHREFGKVVLVASGFGYWALDGYLKDMVRTGRADTKTQNIVLVYKGRTPIMIEEALNKRLESDTIGSADGEEPRLRVVFYPAERREDAVQDDGRFSDMDKLVRMKRSRPPQRRGASQADNNLEEVSRLEIANKGRFTFLTEADFPTVVVEDPGRFESDVKYKTKQSSFDHEPTNGTNTLILVSAENQVVEELKQVVATSKRRNFRLQVLDFIPAQSLESGDDEFAVRRVQPPVDARAYGLPA</sequence>
<dbReference type="AlphaFoldDB" id="A0A545UKE5"/>
<organism evidence="8 9">
    <name type="scientific">Cordyceps javanica</name>
    <dbReference type="NCBI Taxonomy" id="43265"/>
    <lineage>
        <taxon>Eukaryota</taxon>
        <taxon>Fungi</taxon>
        <taxon>Dikarya</taxon>
        <taxon>Ascomycota</taxon>
        <taxon>Pezizomycotina</taxon>
        <taxon>Sordariomycetes</taxon>
        <taxon>Hypocreomycetidae</taxon>
        <taxon>Hypocreales</taxon>
        <taxon>Cordycipitaceae</taxon>
        <taxon>Cordyceps</taxon>
    </lineage>
</organism>
<evidence type="ECO:0000313" key="8">
    <source>
        <dbReference type="EMBL" id="TQV89935.1"/>
    </source>
</evidence>
<comment type="subcellular location">
    <subcellularLocation>
        <location evidence="1">Cell membrane</location>
        <topology evidence="1">Multi-pass membrane protein</topology>
    </subcellularLocation>
</comment>
<keyword evidence="6" id="KW-0472">Membrane</keyword>
<dbReference type="SUPFAM" id="SSF63380">
    <property type="entry name" value="Riboflavin synthase domain-like"/>
    <property type="match status" value="1"/>
</dbReference>
<evidence type="ECO:0000256" key="6">
    <source>
        <dbReference type="SAM" id="Phobius"/>
    </source>
</evidence>
<dbReference type="PANTHER" id="PTHR32361">
    <property type="entry name" value="FERRIC/CUPRIC REDUCTASE TRANSMEMBRANE COMPONENT"/>
    <property type="match status" value="1"/>
</dbReference>
<keyword evidence="9" id="KW-1185">Reference proteome</keyword>
<feature type="transmembrane region" description="Helical" evidence="6">
    <location>
        <begin position="131"/>
        <end position="150"/>
    </location>
</feature>
<evidence type="ECO:0000313" key="9">
    <source>
        <dbReference type="Proteomes" id="UP000315783"/>
    </source>
</evidence>
<dbReference type="InterPro" id="IPR013112">
    <property type="entry name" value="FAD-bd_8"/>
</dbReference>
<evidence type="ECO:0000256" key="1">
    <source>
        <dbReference type="ARBA" id="ARBA00004651"/>
    </source>
</evidence>
<evidence type="ECO:0000259" key="7">
    <source>
        <dbReference type="Pfam" id="PF08022"/>
    </source>
</evidence>
<feature type="transmembrane region" description="Helical" evidence="6">
    <location>
        <begin position="186"/>
        <end position="208"/>
    </location>
</feature>
<feature type="transmembrane region" description="Helical" evidence="6">
    <location>
        <begin position="20"/>
        <end position="40"/>
    </location>
</feature>
<feature type="transmembrane region" description="Helical" evidence="6">
    <location>
        <begin position="98"/>
        <end position="119"/>
    </location>
</feature>
<keyword evidence="6 8" id="KW-0812">Transmembrane</keyword>
<keyword evidence="6" id="KW-1133">Transmembrane helix</keyword>
<comment type="caution">
    <text evidence="8">The sequence shown here is derived from an EMBL/GenBank/DDBJ whole genome shotgun (WGS) entry which is preliminary data.</text>
</comment>
<keyword evidence="3" id="KW-0813">Transport</keyword>
<dbReference type="Proteomes" id="UP000315783">
    <property type="component" value="Unassembled WGS sequence"/>
</dbReference>
<evidence type="ECO:0000256" key="5">
    <source>
        <dbReference type="ARBA" id="ARBA00048483"/>
    </source>
</evidence>
<dbReference type="GO" id="GO:0005886">
    <property type="term" value="C:plasma membrane"/>
    <property type="evidence" value="ECO:0007669"/>
    <property type="project" value="UniProtKB-SubCell"/>
</dbReference>
<comment type="catalytic activity">
    <reaction evidence="5">
        <text>2 a Fe(II)-siderophore + NADP(+) + H(+) = 2 a Fe(III)-siderophore + NADPH</text>
        <dbReference type="Rhea" id="RHEA:28795"/>
        <dbReference type="Rhea" id="RHEA-COMP:11342"/>
        <dbReference type="Rhea" id="RHEA-COMP:11344"/>
        <dbReference type="ChEBI" id="CHEBI:15378"/>
        <dbReference type="ChEBI" id="CHEBI:29033"/>
        <dbReference type="ChEBI" id="CHEBI:29034"/>
        <dbReference type="ChEBI" id="CHEBI:57783"/>
        <dbReference type="ChEBI" id="CHEBI:58349"/>
        <dbReference type="EC" id="1.16.1.9"/>
    </reaction>
</comment>
<dbReference type="OrthoDB" id="4494341at2759"/>
<dbReference type="InterPro" id="IPR017938">
    <property type="entry name" value="Riboflavin_synthase-like_b-brl"/>
</dbReference>
<dbReference type="GO" id="GO:0006826">
    <property type="term" value="P:iron ion transport"/>
    <property type="evidence" value="ECO:0007669"/>
    <property type="project" value="TreeGrafter"/>
</dbReference>
<dbReference type="EMBL" id="SPUK01000056">
    <property type="protein sequence ID" value="TQV89935.1"/>
    <property type="molecule type" value="Genomic_DNA"/>
</dbReference>
<keyword evidence="4" id="KW-1003">Cell membrane</keyword>
<evidence type="ECO:0000256" key="3">
    <source>
        <dbReference type="ARBA" id="ARBA00022448"/>
    </source>
</evidence>
<dbReference type="InterPro" id="IPR051410">
    <property type="entry name" value="Ferric/Cupric_Reductase"/>
</dbReference>
<dbReference type="GO" id="GO:0015677">
    <property type="term" value="P:copper ion import"/>
    <property type="evidence" value="ECO:0007669"/>
    <property type="project" value="TreeGrafter"/>
</dbReference>
<dbReference type="STRING" id="43265.A0A545UKE5"/>
<feature type="transmembrane region" description="Helical" evidence="6">
    <location>
        <begin position="60"/>
        <end position="77"/>
    </location>
</feature>
<protein>
    <recommendedName>
        <fullName evidence="2">ferric-chelate reductase (NADPH)</fullName>
        <ecNumber evidence="2">1.16.1.9</ecNumber>
    </recommendedName>
</protein>
<feature type="domain" description="FAD-binding 8" evidence="7">
    <location>
        <begin position="236"/>
        <end position="314"/>
    </location>
</feature>
<dbReference type="GO" id="GO:0052851">
    <property type="term" value="F:ferric-chelate reductase (NADPH) activity"/>
    <property type="evidence" value="ECO:0007669"/>
    <property type="project" value="UniProtKB-EC"/>
</dbReference>
<accession>A0A545UKE5</accession>
<dbReference type="Pfam" id="PF08022">
    <property type="entry name" value="FAD_binding_8"/>
    <property type="match status" value="1"/>
</dbReference>
<reference evidence="8 9" key="1">
    <citation type="journal article" date="2019" name="Appl. Microbiol. Biotechnol.">
        <title>Genome sequence of Isaria javanica and comparative genome analysis insights into family S53 peptidase evolution in fungal entomopathogens.</title>
        <authorList>
            <person name="Lin R."/>
            <person name="Zhang X."/>
            <person name="Xin B."/>
            <person name="Zou M."/>
            <person name="Gao Y."/>
            <person name="Qin F."/>
            <person name="Hu Q."/>
            <person name="Xie B."/>
            <person name="Cheng X."/>
        </authorList>
    </citation>
    <scope>NUCLEOTIDE SEQUENCE [LARGE SCALE GENOMIC DNA]</scope>
    <source>
        <strain evidence="8 9">IJ1G</strain>
    </source>
</reference>
<dbReference type="PANTHER" id="PTHR32361:SF26">
    <property type="entry name" value="FAD-BINDING 8 DOMAIN-CONTAINING PROTEIN-RELATED"/>
    <property type="match status" value="1"/>
</dbReference>
<proteinExistence type="predicted"/>